<evidence type="ECO:0000259" key="2">
    <source>
        <dbReference type="PROSITE" id="PS50943"/>
    </source>
</evidence>
<proteinExistence type="predicted"/>
<comment type="caution">
    <text evidence="3">The sequence shown here is derived from an EMBL/GenBank/DDBJ whole genome shotgun (WGS) entry which is preliminary data.</text>
</comment>
<dbReference type="Gene3D" id="1.10.260.40">
    <property type="entry name" value="lambda repressor-like DNA-binding domains"/>
    <property type="match status" value="1"/>
</dbReference>
<feature type="region of interest" description="Disordered" evidence="1">
    <location>
        <begin position="64"/>
        <end position="85"/>
    </location>
</feature>
<accession>A0A7W0CF24</accession>
<dbReference type="EMBL" id="JACDUR010000001">
    <property type="protein sequence ID" value="MBA2889986.1"/>
    <property type="molecule type" value="Genomic_DNA"/>
</dbReference>
<dbReference type="SUPFAM" id="SSF50475">
    <property type="entry name" value="FMN-binding split barrel"/>
    <property type="match status" value="1"/>
</dbReference>
<dbReference type="PROSITE" id="PS50943">
    <property type="entry name" value="HTH_CROC1"/>
    <property type="match status" value="1"/>
</dbReference>
<organism evidence="3 4">
    <name type="scientific">Nonomuraea soli</name>
    <dbReference type="NCBI Taxonomy" id="1032476"/>
    <lineage>
        <taxon>Bacteria</taxon>
        <taxon>Bacillati</taxon>
        <taxon>Actinomycetota</taxon>
        <taxon>Actinomycetes</taxon>
        <taxon>Streptosporangiales</taxon>
        <taxon>Streptosporangiaceae</taxon>
        <taxon>Nonomuraea</taxon>
    </lineage>
</organism>
<evidence type="ECO:0000256" key="1">
    <source>
        <dbReference type="SAM" id="MobiDB-lite"/>
    </source>
</evidence>
<dbReference type="InterPro" id="IPR012349">
    <property type="entry name" value="Split_barrel_FMN-bd"/>
</dbReference>
<feature type="domain" description="HTH cro/C1-type" evidence="2">
    <location>
        <begin position="11"/>
        <end position="65"/>
    </location>
</feature>
<protein>
    <submittedName>
        <fullName evidence="3">Nitroimidazol reductase NimA-like FMN-containing flavoprotein (Pyridoxamine 5'-phosphate oxidase superfamily)</fullName>
    </submittedName>
</protein>
<dbReference type="InterPro" id="IPR010982">
    <property type="entry name" value="Lambda_DNA-bd_dom_sf"/>
</dbReference>
<dbReference type="SMART" id="SM00530">
    <property type="entry name" value="HTH_XRE"/>
    <property type="match status" value="1"/>
</dbReference>
<dbReference type="CDD" id="cd00093">
    <property type="entry name" value="HTH_XRE"/>
    <property type="match status" value="1"/>
</dbReference>
<gene>
    <name evidence="3" type="ORF">HNR30_001321</name>
</gene>
<dbReference type="AlphaFoldDB" id="A0A7W0CF24"/>
<dbReference type="InterPro" id="IPR024747">
    <property type="entry name" value="Pyridox_Oxase-rel"/>
</dbReference>
<dbReference type="RefSeq" id="WP_181608717.1">
    <property type="nucleotide sequence ID" value="NZ_BAABAM010000001.1"/>
</dbReference>
<dbReference type="Pfam" id="PF01381">
    <property type="entry name" value="HTH_3"/>
    <property type="match status" value="1"/>
</dbReference>
<sequence length="215" mass="23632">MSNRGDLARRIVHRRQELGLSVQDLAERAHMDPGYVDYIESNPATLTDGTLLRLAGALQTTADDLLGGDTERPPGRGTASHSPHLQELTREECLELISPGGVGRVAFNGFGGPVVFPVNYRVHDGDIIIRTRDEGVMDGDLRTGLSDVDIVIAFEVDRVDDAMRQGWSVLVQGPVHHLPHGEMPVDVRPWAGGERNLFVRIRPQHVTGRRIAATR</sequence>
<dbReference type="Proteomes" id="UP000530928">
    <property type="component" value="Unassembled WGS sequence"/>
</dbReference>
<dbReference type="Pfam" id="PF12900">
    <property type="entry name" value="Pyridox_ox_2"/>
    <property type="match status" value="1"/>
</dbReference>
<dbReference type="Gene3D" id="2.30.110.10">
    <property type="entry name" value="Electron Transport, Fmn-binding Protein, Chain A"/>
    <property type="match status" value="1"/>
</dbReference>
<evidence type="ECO:0000313" key="4">
    <source>
        <dbReference type="Proteomes" id="UP000530928"/>
    </source>
</evidence>
<dbReference type="SUPFAM" id="SSF47413">
    <property type="entry name" value="lambda repressor-like DNA-binding domains"/>
    <property type="match status" value="1"/>
</dbReference>
<name>A0A7W0CF24_9ACTN</name>
<evidence type="ECO:0000313" key="3">
    <source>
        <dbReference type="EMBL" id="MBA2889986.1"/>
    </source>
</evidence>
<keyword evidence="4" id="KW-1185">Reference proteome</keyword>
<dbReference type="InterPro" id="IPR001387">
    <property type="entry name" value="Cro/C1-type_HTH"/>
</dbReference>
<reference evidence="3 4" key="1">
    <citation type="submission" date="2020-07" db="EMBL/GenBank/DDBJ databases">
        <title>Genomic Encyclopedia of Type Strains, Phase IV (KMG-IV): sequencing the most valuable type-strain genomes for metagenomic binning, comparative biology and taxonomic classification.</title>
        <authorList>
            <person name="Goeker M."/>
        </authorList>
    </citation>
    <scope>NUCLEOTIDE SEQUENCE [LARGE SCALE GENOMIC DNA]</scope>
    <source>
        <strain evidence="3 4">DSM 45533</strain>
    </source>
</reference>
<dbReference type="GO" id="GO:0003677">
    <property type="term" value="F:DNA binding"/>
    <property type="evidence" value="ECO:0007669"/>
    <property type="project" value="InterPro"/>
</dbReference>